<feature type="region of interest" description="Disordered" evidence="1">
    <location>
        <begin position="112"/>
        <end position="135"/>
    </location>
</feature>
<dbReference type="Proteomes" id="UP000708208">
    <property type="component" value="Unassembled WGS sequence"/>
</dbReference>
<dbReference type="AlphaFoldDB" id="A0A8J2JP81"/>
<evidence type="ECO:0000313" key="4">
    <source>
        <dbReference type="Proteomes" id="UP000708208"/>
    </source>
</evidence>
<sequence>MKNKSLKLIVLLKTFLFLWNAATLESSLVRPVTLVYLLPYYPQIYYEPSISQSYVYHYQSFLPSYSLDANTEENSRSQLTPLEDQNLKSYPPEPSTFLEVPKLTTESSSYFSSSLESQSGGSPSGTILDNGNSVPTTYTGDLQTLDEAKISVENSARGFEISNSMIEKRIPASITDIIESEVAAGQIFQREY</sequence>
<comment type="caution">
    <text evidence="3">The sequence shown here is derived from an EMBL/GenBank/DDBJ whole genome shotgun (WGS) entry which is preliminary data.</text>
</comment>
<evidence type="ECO:0000313" key="3">
    <source>
        <dbReference type="EMBL" id="CAG7722713.1"/>
    </source>
</evidence>
<reference evidence="3" key="1">
    <citation type="submission" date="2021-06" db="EMBL/GenBank/DDBJ databases">
        <authorList>
            <person name="Hodson N. C."/>
            <person name="Mongue J. A."/>
            <person name="Jaron S. K."/>
        </authorList>
    </citation>
    <scope>NUCLEOTIDE SEQUENCE</scope>
</reference>
<keyword evidence="4" id="KW-1185">Reference proteome</keyword>
<feature type="region of interest" description="Disordered" evidence="1">
    <location>
        <begin position="72"/>
        <end position="93"/>
    </location>
</feature>
<organism evidence="3 4">
    <name type="scientific">Allacma fusca</name>
    <dbReference type="NCBI Taxonomy" id="39272"/>
    <lineage>
        <taxon>Eukaryota</taxon>
        <taxon>Metazoa</taxon>
        <taxon>Ecdysozoa</taxon>
        <taxon>Arthropoda</taxon>
        <taxon>Hexapoda</taxon>
        <taxon>Collembola</taxon>
        <taxon>Symphypleona</taxon>
        <taxon>Sminthuridae</taxon>
        <taxon>Allacma</taxon>
    </lineage>
</organism>
<feature type="signal peptide" evidence="2">
    <location>
        <begin position="1"/>
        <end position="21"/>
    </location>
</feature>
<proteinExistence type="predicted"/>
<feature type="compositionally biased region" description="Low complexity" evidence="1">
    <location>
        <begin position="112"/>
        <end position="125"/>
    </location>
</feature>
<evidence type="ECO:0000256" key="1">
    <source>
        <dbReference type="SAM" id="MobiDB-lite"/>
    </source>
</evidence>
<feature type="chain" id="PRO_5035161931" evidence="2">
    <location>
        <begin position="22"/>
        <end position="192"/>
    </location>
</feature>
<gene>
    <name evidence="3" type="ORF">AFUS01_LOCUS11832</name>
</gene>
<name>A0A8J2JP81_9HEXA</name>
<accession>A0A8J2JP81</accession>
<dbReference type="EMBL" id="CAJVCH010091835">
    <property type="protein sequence ID" value="CAG7722713.1"/>
    <property type="molecule type" value="Genomic_DNA"/>
</dbReference>
<keyword evidence="2" id="KW-0732">Signal</keyword>
<protein>
    <submittedName>
        <fullName evidence="3">Uncharacterized protein</fullName>
    </submittedName>
</protein>
<evidence type="ECO:0000256" key="2">
    <source>
        <dbReference type="SAM" id="SignalP"/>
    </source>
</evidence>